<accession>A0ABQ1SHX8</accession>
<gene>
    <name evidence="5" type="primary">gldM</name>
    <name evidence="5" type="ORF">GCM10010832_16850</name>
</gene>
<feature type="domain" description="Gliding motility-associated protein GldM first immunoglobulin-like" evidence="3">
    <location>
        <begin position="230"/>
        <end position="332"/>
    </location>
</feature>
<proteinExistence type="predicted"/>
<dbReference type="InterPro" id="IPR048405">
    <property type="entry name" value="GldM_Ig-like-1"/>
</dbReference>
<evidence type="ECO:0000259" key="2">
    <source>
        <dbReference type="Pfam" id="PF12081"/>
    </source>
</evidence>
<evidence type="ECO:0000259" key="4">
    <source>
        <dbReference type="Pfam" id="PF21602"/>
    </source>
</evidence>
<reference evidence="6" key="1">
    <citation type="journal article" date="2019" name="Int. J. Syst. Evol. Microbiol.">
        <title>The Global Catalogue of Microorganisms (GCM) 10K type strain sequencing project: providing services to taxonomists for standard genome sequencing and annotation.</title>
        <authorList>
            <consortium name="The Broad Institute Genomics Platform"/>
            <consortium name="The Broad Institute Genome Sequencing Center for Infectious Disease"/>
            <person name="Wu L."/>
            <person name="Ma J."/>
        </authorList>
    </citation>
    <scope>NUCLEOTIDE SEQUENCE [LARGE SCALE GENOMIC DNA]</scope>
    <source>
        <strain evidence="6">CGMCC 1.12931</strain>
    </source>
</reference>
<protein>
    <submittedName>
        <fullName evidence="5">Gliding motility protein GldM</fullName>
    </submittedName>
</protein>
<evidence type="ECO:0000313" key="5">
    <source>
        <dbReference type="EMBL" id="GGE37275.1"/>
    </source>
</evidence>
<evidence type="ECO:0000313" key="6">
    <source>
        <dbReference type="Proteomes" id="UP000599179"/>
    </source>
</evidence>
<comment type="caution">
    <text evidence="5">The sequence shown here is derived from an EMBL/GenBank/DDBJ whole genome shotgun (WGS) entry which is preliminary data.</text>
</comment>
<dbReference type="InterPro" id="IPR022719">
    <property type="entry name" value="Motility-assoc_prot_GldM_C"/>
</dbReference>
<dbReference type="Pfam" id="PF21601">
    <property type="entry name" value="GldM_2nd"/>
    <property type="match status" value="1"/>
</dbReference>
<dbReference type="InterPro" id="IPR019859">
    <property type="entry name" value="Motility-assoc_prot_GldM"/>
</dbReference>
<dbReference type="Pfam" id="PF12081">
    <property type="entry name" value="GldM_1st"/>
    <property type="match status" value="1"/>
</dbReference>
<dbReference type="InterPro" id="IPR048406">
    <property type="entry name" value="GldM_Ig-like-2"/>
</dbReference>
<name>A0ABQ1SHX8_9FLAO</name>
<dbReference type="NCBIfam" id="TIGR03517">
    <property type="entry name" value="GldM_gliding"/>
    <property type="match status" value="1"/>
</dbReference>
<evidence type="ECO:0000259" key="3">
    <source>
        <dbReference type="Pfam" id="PF21601"/>
    </source>
</evidence>
<feature type="domain" description="Gliding motility-associated protein GldM second immunoglobulin-like" evidence="4">
    <location>
        <begin position="337"/>
        <end position="417"/>
    </location>
</feature>
<feature type="domain" description="Gliding motility-associated protein GldM N-terminal" evidence="2">
    <location>
        <begin position="31"/>
        <end position="220"/>
    </location>
</feature>
<sequence length="526" mass="57809">MAGGKETPRQKMINLMYLVFIAMLALNMSKEVLSAFGQINESLEDSSLNFEQKNSKALEQLNIKAQDQPEQFAEVRNEAVKVVEYTEELYAYLGDLKAKFEASVDDPKDYETMDKDAFVSEYFRKGDKLKPEGEAFLNNMRTYQEKMTALLGDADVYAPYVKTINEKFSAADVNPRDGGKNSTPQNYINYHFVGYPLISTITKLSNLQHDLKIIENEVLSVKLAGQLTSIASMDKYTTLLKQEKGAYFQGETFDGSIVLGREDASTVPSDENLKLNGRKLVKGTDYTIEGGRVKLNVTASQLGDQTIEGELIFKQDGEDVVVDVNQKFQVIPKPNQAIVSADKMNVVYRGVDNPITVSMPGVPENKMQVSASGSKLTKLTASSYILKPSTGKEVKVNVRGEVDGSPFNSPPVTFRIKSLPRPTGTVRGQIPEGKPIGITKNALSRSPIGAEFENFDFDISAVVKRFSVRVPGRPAVTVSGNTFDAAAQQLLNFANAGDVLTIFDIRADVPGVNVPSPTSFEVQLTN</sequence>
<dbReference type="Proteomes" id="UP000599179">
    <property type="component" value="Unassembled WGS sequence"/>
</dbReference>
<dbReference type="Pfam" id="PF12080">
    <property type="entry name" value="GldM_4th"/>
    <property type="match status" value="1"/>
</dbReference>
<dbReference type="InterPro" id="IPR022720">
    <property type="entry name" value="Motility-assoc_prot_GldM_N"/>
</dbReference>
<organism evidence="5 6">
    <name type="scientific">Psychroflexus planctonicus</name>
    <dbReference type="NCBI Taxonomy" id="1526575"/>
    <lineage>
        <taxon>Bacteria</taxon>
        <taxon>Pseudomonadati</taxon>
        <taxon>Bacteroidota</taxon>
        <taxon>Flavobacteriia</taxon>
        <taxon>Flavobacteriales</taxon>
        <taxon>Flavobacteriaceae</taxon>
        <taxon>Psychroflexus</taxon>
    </lineage>
</organism>
<evidence type="ECO:0000259" key="1">
    <source>
        <dbReference type="Pfam" id="PF12080"/>
    </source>
</evidence>
<keyword evidence="6" id="KW-1185">Reference proteome</keyword>
<feature type="domain" description="Gliding motility-associated protein GldM C-terminal" evidence="1">
    <location>
        <begin position="420"/>
        <end position="512"/>
    </location>
</feature>
<dbReference type="Pfam" id="PF21602">
    <property type="entry name" value="GldM_3rd"/>
    <property type="match status" value="1"/>
</dbReference>
<dbReference type="EMBL" id="BMGM01000007">
    <property type="protein sequence ID" value="GGE37275.1"/>
    <property type="molecule type" value="Genomic_DNA"/>
</dbReference>
<dbReference type="RefSeq" id="WP_188458669.1">
    <property type="nucleotide sequence ID" value="NZ_BMGM01000007.1"/>
</dbReference>